<reference evidence="1 2" key="1">
    <citation type="submission" date="2024-03" db="EMBL/GenBank/DDBJ databases">
        <authorList>
            <person name="Martinez-Hernandez J."/>
        </authorList>
    </citation>
    <scope>NUCLEOTIDE SEQUENCE [LARGE SCALE GENOMIC DNA]</scope>
</reference>
<proteinExistence type="predicted"/>
<dbReference type="InterPro" id="IPR032710">
    <property type="entry name" value="NTF2-like_dom_sf"/>
</dbReference>
<dbReference type="Pfam" id="PF07107">
    <property type="entry name" value="WI12"/>
    <property type="match status" value="1"/>
</dbReference>
<comment type="caution">
    <text evidence="1">The sequence shown here is derived from an EMBL/GenBank/DDBJ whole genome shotgun (WGS) entry which is preliminary data.</text>
</comment>
<dbReference type="PANTHER" id="PTHR33703">
    <property type="entry name" value="OS07G0691300 PROTEIN"/>
    <property type="match status" value="1"/>
</dbReference>
<evidence type="ECO:0000313" key="2">
    <source>
        <dbReference type="Proteomes" id="UP001497480"/>
    </source>
</evidence>
<evidence type="ECO:0008006" key="3">
    <source>
        <dbReference type="Google" id="ProtNLM"/>
    </source>
</evidence>
<dbReference type="AlphaFoldDB" id="A0AAV1X3R2"/>
<dbReference type="Proteomes" id="UP001497480">
    <property type="component" value="Unassembled WGS sequence"/>
</dbReference>
<accession>A0AAV1X3R2</accession>
<protein>
    <recommendedName>
        <fullName evidence="3">Wound-induced protein 1</fullName>
    </recommendedName>
</protein>
<dbReference type="EMBL" id="CAXHTB010000011">
    <property type="protein sequence ID" value="CAL0315657.1"/>
    <property type="molecule type" value="Genomic_DNA"/>
</dbReference>
<dbReference type="PANTHER" id="PTHR33703:SF1">
    <property type="entry name" value="WOUND-INDUCED PROTEIN 1"/>
    <property type="match status" value="1"/>
</dbReference>
<evidence type="ECO:0000313" key="1">
    <source>
        <dbReference type="EMBL" id="CAL0315657.1"/>
    </source>
</evidence>
<dbReference type="SUPFAM" id="SSF54427">
    <property type="entry name" value="NTF2-like"/>
    <property type="match status" value="1"/>
</dbReference>
<dbReference type="InterPro" id="IPR009798">
    <property type="entry name" value="Wun1-like"/>
</dbReference>
<name>A0AAV1X3R2_LUPLU</name>
<keyword evidence="2" id="KW-1185">Reference proteome</keyword>
<sequence>MHRLLAPDLEWRFHGPSCHRHHLVQFLNGSSSSSSPSSKPYLVPDIIVGFGLVVIAEGYDEENMVWWVHAWTATADGVITEVREYLNTSVTVTKVGDVVAANSKCQTIWQSKLSNESVPGLILPI</sequence>
<organism evidence="1 2">
    <name type="scientific">Lupinus luteus</name>
    <name type="common">European yellow lupine</name>
    <dbReference type="NCBI Taxonomy" id="3873"/>
    <lineage>
        <taxon>Eukaryota</taxon>
        <taxon>Viridiplantae</taxon>
        <taxon>Streptophyta</taxon>
        <taxon>Embryophyta</taxon>
        <taxon>Tracheophyta</taxon>
        <taxon>Spermatophyta</taxon>
        <taxon>Magnoliopsida</taxon>
        <taxon>eudicotyledons</taxon>
        <taxon>Gunneridae</taxon>
        <taxon>Pentapetalae</taxon>
        <taxon>rosids</taxon>
        <taxon>fabids</taxon>
        <taxon>Fabales</taxon>
        <taxon>Fabaceae</taxon>
        <taxon>Papilionoideae</taxon>
        <taxon>50 kb inversion clade</taxon>
        <taxon>genistoids sensu lato</taxon>
        <taxon>core genistoids</taxon>
        <taxon>Genisteae</taxon>
        <taxon>Lupinus</taxon>
    </lineage>
</organism>
<gene>
    <name evidence="1" type="ORF">LLUT_LOCUS16717</name>
</gene>